<dbReference type="PANTHER" id="PTHR12358:SF108">
    <property type="entry name" value="DAGKC DOMAIN-CONTAINING PROTEIN"/>
    <property type="match status" value="1"/>
</dbReference>
<proteinExistence type="predicted"/>
<reference evidence="3 4" key="1">
    <citation type="journal article" date="2018" name="Nat. Ecol. Evol.">
        <title>Pezizomycetes genomes reveal the molecular basis of ectomycorrhizal truffle lifestyle.</title>
        <authorList>
            <person name="Murat C."/>
            <person name="Payen T."/>
            <person name="Noel B."/>
            <person name="Kuo A."/>
            <person name="Morin E."/>
            <person name="Chen J."/>
            <person name="Kohler A."/>
            <person name="Krizsan K."/>
            <person name="Balestrini R."/>
            <person name="Da Silva C."/>
            <person name="Montanini B."/>
            <person name="Hainaut M."/>
            <person name="Levati E."/>
            <person name="Barry K.W."/>
            <person name="Belfiori B."/>
            <person name="Cichocki N."/>
            <person name="Clum A."/>
            <person name="Dockter R.B."/>
            <person name="Fauchery L."/>
            <person name="Guy J."/>
            <person name="Iotti M."/>
            <person name="Le Tacon F."/>
            <person name="Lindquist E.A."/>
            <person name="Lipzen A."/>
            <person name="Malagnac F."/>
            <person name="Mello A."/>
            <person name="Molinier V."/>
            <person name="Miyauchi S."/>
            <person name="Poulain J."/>
            <person name="Riccioni C."/>
            <person name="Rubini A."/>
            <person name="Sitrit Y."/>
            <person name="Splivallo R."/>
            <person name="Traeger S."/>
            <person name="Wang M."/>
            <person name="Zifcakova L."/>
            <person name="Wipf D."/>
            <person name="Zambonelli A."/>
            <person name="Paolocci F."/>
            <person name="Nowrousian M."/>
            <person name="Ottonello S."/>
            <person name="Baldrian P."/>
            <person name="Spatafora J.W."/>
            <person name="Henrissat B."/>
            <person name="Nagy L.G."/>
            <person name="Aury J.M."/>
            <person name="Wincker P."/>
            <person name="Grigoriev I.V."/>
            <person name="Bonfante P."/>
            <person name="Martin F.M."/>
        </authorList>
    </citation>
    <scope>NUCLEOTIDE SEQUENCE [LARGE SCALE GENOMIC DNA]</scope>
    <source>
        <strain evidence="3 4">120613-1</strain>
    </source>
</reference>
<dbReference type="AlphaFoldDB" id="A0A3N4JQJ4"/>
<dbReference type="Pfam" id="PF00781">
    <property type="entry name" value="DAGK_cat"/>
    <property type="match status" value="1"/>
</dbReference>
<dbReference type="InterPro" id="IPR017438">
    <property type="entry name" value="ATP-NAD_kinase_N"/>
</dbReference>
<dbReference type="PANTHER" id="PTHR12358">
    <property type="entry name" value="SPHINGOSINE KINASE"/>
    <property type="match status" value="1"/>
</dbReference>
<dbReference type="GO" id="GO:0046512">
    <property type="term" value="P:sphingosine biosynthetic process"/>
    <property type="evidence" value="ECO:0007669"/>
    <property type="project" value="TreeGrafter"/>
</dbReference>
<dbReference type="EMBL" id="ML120396">
    <property type="protein sequence ID" value="RPA98400.1"/>
    <property type="molecule type" value="Genomic_DNA"/>
</dbReference>
<protein>
    <recommendedName>
        <fullName evidence="2">DAGKc domain-containing protein</fullName>
    </recommendedName>
</protein>
<dbReference type="Gene3D" id="3.40.50.10330">
    <property type="entry name" value="Probable inorganic polyphosphate/atp-NAD kinase, domain 1"/>
    <property type="match status" value="1"/>
</dbReference>
<dbReference type="GO" id="GO:0001727">
    <property type="term" value="F:lipid kinase activity"/>
    <property type="evidence" value="ECO:0007669"/>
    <property type="project" value="TreeGrafter"/>
</dbReference>
<feature type="compositionally biased region" description="Polar residues" evidence="1">
    <location>
        <begin position="15"/>
        <end position="26"/>
    </location>
</feature>
<dbReference type="Gene3D" id="2.60.200.40">
    <property type="match status" value="1"/>
</dbReference>
<feature type="region of interest" description="Disordered" evidence="1">
    <location>
        <begin position="1"/>
        <end position="29"/>
    </location>
</feature>
<gene>
    <name evidence="3" type="ORF">L873DRAFT_1042568</name>
</gene>
<dbReference type="STRING" id="1336337.A0A3N4JQJ4"/>
<organism evidence="3 4">
    <name type="scientific">Choiromyces venosus 120613-1</name>
    <dbReference type="NCBI Taxonomy" id="1336337"/>
    <lineage>
        <taxon>Eukaryota</taxon>
        <taxon>Fungi</taxon>
        <taxon>Dikarya</taxon>
        <taxon>Ascomycota</taxon>
        <taxon>Pezizomycotina</taxon>
        <taxon>Pezizomycetes</taxon>
        <taxon>Pezizales</taxon>
        <taxon>Tuberaceae</taxon>
        <taxon>Choiromyces</taxon>
    </lineage>
</organism>
<keyword evidence="4" id="KW-1185">Reference proteome</keyword>
<dbReference type="InterPro" id="IPR050187">
    <property type="entry name" value="Lipid_Phosphate_FormReg"/>
</dbReference>
<accession>A0A3N4JQJ4</accession>
<evidence type="ECO:0000256" key="1">
    <source>
        <dbReference type="SAM" id="MobiDB-lite"/>
    </source>
</evidence>
<name>A0A3N4JQJ4_9PEZI</name>
<dbReference type="InterPro" id="IPR016064">
    <property type="entry name" value="NAD/diacylglycerol_kinase_sf"/>
</dbReference>
<dbReference type="InterPro" id="IPR001206">
    <property type="entry name" value="Diacylglycerol_kinase_cat_dom"/>
</dbReference>
<dbReference type="PROSITE" id="PS50146">
    <property type="entry name" value="DAGK"/>
    <property type="match status" value="1"/>
</dbReference>
<dbReference type="OrthoDB" id="3853857at2759"/>
<feature type="domain" description="DAGKc" evidence="2">
    <location>
        <begin position="106"/>
        <end position="243"/>
    </location>
</feature>
<evidence type="ECO:0000259" key="2">
    <source>
        <dbReference type="PROSITE" id="PS50146"/>
    </source>
</evidence>
<evidence type="ECO:0000313" key="3">
    <source>
        <dbReference type="EMBL" id="RPA98400.1"/>
    </source>
</evidence>
<dbReference type="SUPFAM" id="SSF111331">
    <property type="entry name" value="NAD kinase/diacylglycerol kinase-like"/>
    <property type="match status" value="1"/>
</dbReference>
<sequence>MRLHGSCLSQPLPRNYTTMEPPQDTTPAPAYISTSKCDETLTFLQDSAKAVSIPLSYLLALVPTSTVDTYTLIFHTGTGGVSSSSITAPPAELIERYAIPATTPAHLRGPVSVITSPHSGLGLAEAYSTTLLLPILNFYAVDYEKHAVTDPNAIKSIAQDAIPAGKSTIILLSGDTLISELLNELPGGKRPTIIPIPTGTGNGLASSLYNPSSSLDTLIANSLRALLHGSVRPLPGFTVTFSPGALLLDRPIPAQTLKGIVVTSWAFHASLVADANTPQILSSSSGTEKFKLAAQQNLSPPLHAYRGTISILRPGRADWEEITDTDGQGHFYLVVTGVSNFEPAFRISPAAENGADGILRIVYFGVGDVRGAEGVMEVMEAVYDSGRHVSMPGVRYEEVDAVRIHVKEEEERWRRICVDGAVVTLEKEGWVEVRRHEGWADVVCESRVG</sequence>
<evidence type="ECO:0000313" key="4">
    <source>
        <dbReference type="Proteomes" id="UP000276215"/>
    </source>
</evidence>
<dbReference type="GO" id="GO:0016020">
    <property type="term" value="C:membrane"/>
    <property type="evidence" value="ECO:0007669"/>
    <property type="project" value="TreeGrafter"/>
</dbReference>
<dbReference type="GO" id="GO:0005737">
    <property type="term" value="C:cytoplasm"/>
    <property type="evidence" value="ECO:0007669"/>
    <property type="project" value="TreeGrafter"/>
</dbReference>
<dbReference type="Proteomes" id="UP000276215">
    <property type="component" value="Unassembled WGS sequence"/>
</dbReference>